<evidence type="ECO:0000256" key="5">
    <source>
        <dbReference type="SAM" id="Phobius"/>
    </source>
</evidence>
<dbReference type="Pfam" id="PF06305">
    <property type="entry name" value="LapA_dom"/>
    <property type="match status" value="1"/>
</dbReference>
<protein>
    <submittedName>
        <fullName evidence="7">DUF1049 domain-containing protein</fullName>
    </submittedName>
</protein>
<dbReference type="RefSeq" id="WP_155043715.1">
    <property type="nucleotide sequence ID" value="NZ_WMIH01000003.1"/>
</dbReference>
<keyword evidence="4 5" id="KW-0472">Membrane</keyword>
<evidence type="ECO:0000256" key="3">
    <source>
        <dbReference type="ARBA" id="ARBA00022989"/>
    </source>
</evidence>
<keyword evidence="8" id="KW-1185">Reference proteome</keyword>
<accession>A0A6L6ITK1</accession>
<dbReference type="InterPro" id="IPR010445">
    <property type="entry name" value="LapA_dom"/>
</dbReference>
<reference evidence="7 8" key="1">
    <citation type="submission" date="2019-11" db="EMBL/GenBank/DDBJ databases">
        <authorList>
            <person name="Dong K."/>
        </authorList>
    </citation>
    <scope>NUCLEOTIDE SEQUENCE [LARGE SCALE GENOMIC DNA]</scope>
    <source>
        <strain evidence="7 8">DK608</strain>
    </source>
</reference>
<feature type="domain" description="Lipopolysaccharide assembly protein A" evidence="6">
    <location>
        <begin position="23"/>
        <end position="94"/>
    </location>
</feature>
<dbReference type="GO" id="GO:0005886">
    <property type="term" value="C:plasma membrane"/>
    <property type="evidence" value="ECO:0007669"/>
    <property type="project" value="InterPro"/>
</dbReference>
<keyword evidence="1" id="KW-1003">Cell membrane</keyword>
<evidence type="ECO:0000313" key="8">
    <source>
        <dbReference type="Proteomes" id="UP000478740"/>
    </source>
</evidence>
<name>A0A6L6ITK1_9RHOB</name>
<comment type="caution">
    <text evidence="7">The sequence shown here is derived from an EMBL/GenBank/DDBJ whole genome shotgun (WGS) entry which is preliminary data.</text>
</comment>
<dbReference type="Proteomes" id="UP000478740">
    <property type="component" value="Unassembled WGS sequence"/>
</dbReference>
<gene>
    <name evidence="7" type="ORF">GL284_06135</name>
</gene>
<dbReference type="AlphaFoldDB" id="A0A6L6ITK1"/>
<evidence type="ECO:0000259" key="6">
    <source>
        <dbReference type="Pfam" id="PF06305"/>
    </source>
</evidence>
<organism evidence="7 8">
    <name type="scientific">Paracoccus shanxieyensis</name>
    <dbReference type="NCBI Taxonomy" id="2675752"/>
    <lineage>
        <taxon>Bacteria</taxon>
        <taxon>Pseudomonadati</taxon>
        <taxon>Pseudomonadota</taxon>
        <taxon>Alphaproteobacteria</taxon>
        <taxon>Rhodobacterales</taxon>
        <taxon>Paracoccaceae</taxon>
        <taxon>Paracoccus</taxon>
    </lineage>
</organism>
<dbReference type="EMBL" id="WMII01000004">
    <property type="protein sequence ID" value="MTH63845.1"/>
    <property type="molecule type" value="Genomic_DNA"/>
</dbReference>
<evidence type="ECO:0000313" key="7">
    <source>
        <dbReference type="EMBL" id="MTH63845.1"/>
    </source>
</evidence>
<evidence type="ECO:0000256" key="1">
    <source>
        <dbReference type="ARBA" id="ARBA00022475"/>
    </source>
</evidence>
<evidence type="ECO:0000256" key="4">
    <source>
        <dbReference type="ARBA" id="ARBA00023136"/>
    </source>
</evidence>
<proteinExistence type="predicted"/>
<keyword evidence="2 5" id="KW-0812">Transmembrane</keyword>
<keyword evidence="3 5" id="KW-1133">Transmembrane helix</keyword>
<sequence>MRAIRLFFVVVLAVMLIFLALANRDLVTVSLFPANMSHFIGGQWALTMPIFLALVLAMVVGLLIGLLWEWLREADIRAEAKARGKELARLEREVGDLRRSHAGPRDDVLAILDDSAARPAAGSNLPATR</sequence>
<evidence type="ECO:0000256" key="2">
    <source>
        <dbReference type="ARBA" id="ARBA00022692"/>
    </source>
</evidence>
<feature type="transmembrane region" description="Helical" evidence="5">
    <location>
        <begin position="46"/>
        <end position="68"/>
    </location>
</feature>